<keyword evidence="3 6" id="KW-0812">Transmembrane</keyword>
<dbReference type="InterPro" id="IPR025405">
    <property type="entry name" value="DUF4131"/>
</dbReference>
<feature type="transmembrane region" description="Helical" evidence="6">
    <location>
        <begin position="31"/>
        <end position="48"/>
    </location>
</feature>
<evidence type="ECO:0000256" key="4">
    <source>
        <dbReference type="ARBA" id="ARBA00022989"/>
    </source>
</evidence>
<keyword evidence="10" id="KW-1185">Reference proteome</keyword>
<sequence length="646" mass="72144" precursor="true">MPLLPLLIGLVIGIFCPVVFNDSPKIVVLSITSGLSATCLSLFFASLFQKNSMKRKLTPLAFGFASMLVGVLLIELSKQETSQLETLSNKINIGTVFRTKISESGYQTIHVSLEKQQSGDYFQSVNGSVILTLDTLEGKFTIGDIIAFKTTLEAFKNETNPGSFDAEYYYGTHHYVGRAFISSNLISKIGTGESISLFFSKRQNEIAEKLKSWLPESVSGIGIALLVGAKTDINQEVLDSFSNTGAMHVLAVSGLHVGIILIIFQAILQLFSRWISKKQSIILSVVLIWSFGLLSGASPSVIRAVVMFSILVLGQLLNRKNSGLNNLIFSAILLLMYDPYYLFDIGFQLSYVALVGIFLFQTPIYKLIYVSNKPLDWIWKGSAVGIAATITTTPFMLYWFHQFPNYFLLSNIVVMLLGFVVLLLPIILMATAWIPYFKTLIIFLTALSLQLLILGIQWVNDIPGGVSAGFELSFVEFLVTASLIGFCAHQFLVRKLIPKGAFLALALCFFLISWKREEKFNQNNLYLFSSKHFCGMIQWNGQIITFSEIPEGNKSIEQTLKNAVRFSGLNLTKPIILQSSNKLIIGKKNLLINQTKNGWEIHVDTLKIQYRTKGTPNSFENKQLMSVKLQRYLYGNETIQPFKISI</sequence>
<dbReference type="InterPro" id="IPR004477">
    <property type="entry name" value="ComEC_N"/>
</dbReference>
<dbReference type="EMBL" id="CP002542">
    <property type="protein sequence ID" value="AEA42303.1"/>
    <property type="molecule type" value="Genomic_DNA"/>
</dbReference>
<evidence type="ECO:0000259" key="8">
    <source>
        <dbReference type="Pfam" id="PF13567"/>
    </source>
</evidence>
<accession>F2IDC7</accession>
<dbReference type="InterPro" id="IPR052159">
    <property type="entry name" value="Competence_DNA_uptake"/>
</dbReference>
<dbReference type="NCBIfam" id="TIGR00360">
    <property type="entry name" value="ComEC_N-term"/>
    <property type="match status" value="1"/>
</dbReference>
<feature type="transmembrane region" description="Helical" evidence="6">
    <location>
        <begin position="349"/>
        <end position="369"/>
    </location>
</feature>
<evidence type="ECO:0000256" key="2">
    <source>
        <dbReference type="ARBA" id="ARBA00022475"/>
    </source>
</evidence>
<feature type="transmembrane region" description="Helical" evidence="6">
    <location>
        <begin position="324"/>
        <end position="343"/>
    </location>
</feature>
<evidence type="ECO:0000256" key="5">
    <source>
        <dbReference type="ARBA" id="ARBA00023136"/>
    </source>
</evidence>
<feature type="transmembrane region" description="Helical" evidence="6">
    <location>
        <begin position="440"/>
        <end position="459"/>
    </location>
</feature>
<reference evidence="9 10" key="1">
    <citation type="journal article" date="2011" name="Stand. Genomic Sci.">
        <title>Complete genome sequence of the gliding freshwater bacterium Fluviicola taffensis type strain (RW262).</title>
        <authorList>
            <person name="Woyke T."/>
            <person name="Chertkov O."/>
            <person name="Lapidus A."/>
            <person name="Nolan M."/>
            <person name="Lucas S."/>
            <person name="Del Rio T.G."/>
            <person name="Tice H."/>
            <person name="Cheng J.F."/>
            <person name="Tapia R."/>
            <person name="Han C."/>
            <person name="Goodwin L."/>
            <person name="Pitluck S."/>
            <person name="Liolios K."/>
            <person name="Pagani I."/>
            <person name="Ivanova N."/>
            <person name="Huntemann M."/>
            <person name="Mavromatis K."/>
            <person name="Mikhailova N."/>
            <person name="Pati A."/>
            <person name="Chen A."/>
            <person name="Palaniappan K."/>
            <person name="Land M."/>
            <person name="Hauser L."/>
            <person name="Brambilla E.M."/>
            <person name="Rohde M."/>
            <person name="Mwirichia R."/>
            <person name="Sikorski J."/>
            <person name="Tindall B.J."/>
            <person name="Goker M."/>
            <person name="Bristow J."/>
            <person name="Eisen J.A."/>
            <person name="Markowitz V."/>
            <person name="Hugenholtz P."/>
            <person name="Klenk H.P."/>
            <person name="Kyrpides N.C."/>
        </authorList>
    </citation>
    <scope>NUCLEOTIDE SEQUENCE [LARGE SCALE GENOMIC DNA]</scope>
    <source>
        <strain evidence="10">DSM 16823 / RW262 / RW262</strain>
    </source>
</reference>
<keyword evidence="4 6" id="KW-1133">Transmembrane helix</keyword>
<evidence type="ECO:0000256" key="3">
    <source>
        <dbReference type="ARBA" id="ARBA00022692"/>
    </source>
</evidence>
<dbReference type="KEGG" id="fte:Fluta_0294"/>
<comment type="subcellular location">
    <subcellularLocation>
        <location evidence="1">Cell membrane</location>
        <topology evidence="1">Multi-pass membrane protein</topology>
    </subcellularLocation>
</comment>
<evidence type="ECO:0000256" key="1">
    <source>
        <dbReference type="ARBA" id="ARBA00004651"/>
    </source>
</evidence>
<dbReference type="HOGENOM" id="CLU_380721_0_0_10"/>
<dbReference type="STRING" id="755732.Fluta_0294"/>
<dbReference type="GO" id="GO:0005886">
    <property type="term" value="C:plasma membrane"/>
    <property type="evidence" value="ECO:0007669"/>
    <property type="project" value="UniProtKB-SubCell"/>
</dbReference>
<feature type="transmembrane region" description="Helical" evidence="6">
    <location>
        <begin position="496"/>
        <end position="514"/>
    </location>
</feature>
<dbReference type="AlphaFoldDB" id="F2IDC7"/>
<feature type="transmembrane region" description="Helical" evidence="6">
    <location>
        <begin position="280"/>
        <end position="295"/>
    </location>
</feature>
<proteinExistence type="predicted"/>
<dbReference type="Pfam" id="PF13567">
    <property type="entry name" value="DUF4131"/>
    <property type="match status" value="1"/>
</dbReference>
<protein>
    <submittedName>
        <fullName evidence="9">ComEC/Rec2-related protein</fullName>
    </submittedName>
</protein>
<dbReference type="PANTHER" id="PTHR30619">
    <property type="entry name" value="DNA INTERNALIZATION/COMPETENCE PROTEIN COMEC/REC2"/>
    <property type="match status" value="1"/>
</dbReference>
<evidence type="ECO:0000313" key="10">
    <source>
        <dbReference type="Proteomes" id="UP000007463"/>
    </source>
</evidence>
<dbReference type="OrthoDB" id="9761531at2"/>
<name>F2IDC7_FLUTR</name>
<dbReference type="Pfam" id="PF03772">
    <property type="entry name" value="Competence"/>
    <property type="match status" value="1"/>
</dbReference>
<dbReference type="eggNOG" id="COG0658">
    <property type="taxonomic scope" value="Bacteria"/>
</dbReference>
<keyword evidence="2" id="KW-1003">Cell membrane</keyword>
<organism evidence="9 10">
    <name type="scientific">Fluviicola taffensis (strain DSM 16823 / NCIMB 13979 / RW262)</name>
    <dbReference type="NCBI Taxonomy" id="755732"/>
    <lineage>
        <taxon>Bacteria</taxon>
        <taxon>Pseudomonadati</taxon>
        <taxon>Bacteroidota</taxon>
        <taxon>Flavobacteriia</taxon>
        <taxon>Flavobacteriales</taxon>
        <taxon>Crocinitomicaceae</taxon>
        <taxon>Fluviicola</taxon>
    </lineage>
</organism>
<feature type="transmembrane region" description="Helical" evidence="6">
    <location>
        <begin position="245"/>
        <end position="268"/>
    </location>
</feature>
<keyword evidence="5 6" id="KW-0472">Membrane</keyword>
<reference evidence="10" key="2">
    <citation type="submission" date="2011-02" db="EMBL/GenBank/DDBJ databases">
        <title>The complete genome of Fluviicola taffensis DSM 16823.</title>
        <authorList>
            <consortium name="US DOE Joint Genome Institute (JGI-PGF)"/>
            <person name="Lucas S."/>
            <person name="Copeland A."/>
            <person name="Lapidus A."/>
            <person name="Bruce D."/>
            <person name="Goodwin L."/>
            <person name="Pitluck S."/>
            <person name="Kyrpides N."/>
            <person name="Mavromatis K."/>
            <person name="Ivanova N."/>
            <person name="Mikhailova N."/>
            <person name="Pagani I."/>
            <person name="Chertkov O."/>
            <person name="Detter J.C."/>
            <person name="Han C."/>
            <person name="Tapia R."/>
            <person name="Land M."/>
            <person name="Hauser L."/>
            <person name="Markowitz V."/>
            <person name="Cheng J.-F."/>
            <person name="Hugenholtz P."/>
            <person name="Woyke T."/>
            <person name="Wu D."/>
            <person name="Tindall B."/>
            <person name="Pomrenke H.G."/>
            <person name="Brambilla E."/>
            <person name="Klenk H.-P."/>
            <person name="Eisen J.A."/>
        </authorList>
    </citation>
    <scope>NUCLEOTIDE SEQUENCE [LARGE SCALE GENOMIC DNA]</scope>
    <source>
        <strain evidence="10">DSM 16823 / RW262 / RW262</strain>
    </source>
</reference>
<gene>
    <name evidence="9" type="ordered locus">Fluta_0294</name>
</gene>
<feature type="domain" description="DUF4131" evidence="8">
    <location>
        <begin position="30"/>
        <end position="181"/>
    </location>
</feature>
<feature type="transmembrane region" description="Helical" evidence="6">
    <location>
        <begin position="381"/>
        <end position="400"/>
    </location>
</feature>
<dbReference type="RefSeq" id="WP_013685077.1">
    <property type="nucleotide sequence ID" value="NC_015321.1"/>
</dbReference>
<evidence type="ECO:0000259" key="7">
    <source>
        <dbReference type="Pfam" id="PF03772"/>
    </source>
</evidence>
<feature type="domain" description="ComEC/Rec2-related protein" evidence="7">
    <location>
        <begin position="225"/>
        <end position="487"/>
    </location>
</feature>
<evidence type="ECO:0000313" key="9">
    <source>
        <dbReference type="EMBL" id="AEA42303.1"/>
    </source>
</evidence>
<feature type="transmembrane region" description="Helical" evidence="6">
    <location>
        <begin position="406"/>
        <end position="428"/>
    </location>
</feature>
<dbReference type="PANTHER" id="PTHR30619:SF1">
    <property type="entry name" value="RECOMBINATION PROTEIN 2"/>
    <property type="match status" value="1"/>
</dbReference>
<dbReference type="Proteomes" id="UP000007463">
    <property type="component" value="Chromosome"/>
</dbReference>
<evidence type="ECO:0000256" key="6">
    <source>
        <dbReference type="SAM" id="Phobius"/>
    </source>
</evidence>